<dbReference type="EMBL" id="KV750434">
    <property type="protein sequence ID" value="OCL04785.1"/>
    <property type="molecule type" value="Genomic_DNA"/>
</dbReference>
<proteinExistence type="predicted"/>
<dbReference type="Proteomes" id="UP000250140">
    <property type="component" value="Unassembled WGS sequence"/>
</dbReference>
<gene>
    <name evidence="1" type="ORF">AOQ84DRAFT_110622</name>
</gene>
<dbReference type="AlphaFoldDB" id="A0A8E2EUB4"/>
<reference evidence="1 2" key="1">
    <citation type="journal article" date="2016" name="Nat. Commun.">
        <title>Ectomycorrhizal ecology is imprinted in the genome of the dominant symbiotic fungus Cenococcum geophilum.</title>
        <authorList>
            <consortium name="DOE Joint Genome Institute"/>
            <person name="Peter M."/>
            <person name="Kohler A."/>
            <person name="Ohm R.A."/>
            <person name="Kuo A."/>
            <person name="Krutzmann J."/>
            <person name="Morin E."/>
            <person name="Arend M."/>
            <person name="Barry K.W."/>
            <person name="Binder M."/>
            <person name="Choi C."/>
            <person name="Clum A."/>
            <person name="Copeland A."/>
            <person name="Grisel N."/>
            <person name="Haridas S."/>
            <person name="Kipfer T."/>
            <person name="LaButti K."/>
            <person name="Lindquist E."/>
            <person name="Lipzen A."/>
            <person name="Maire R."/>
            <person name="Meier B."/>
            <person name="Mihaltcheva S."/>
            <person name="Molinier V."/>
            <person name="Murat C."/>
            <person name="Poggeler S."/>
            <person name="Quandt C.A."/>
            <person name="Sperisen C."/>
            <person name="Tritt A."/>
            <person name="Tisserant E."/>
            <person name="Crous P.W."/>
            <person name="Henrissat B."/>
            <person name="Nehls U."/>
            <person name="Egli S."/>
            <person name="Spatafora J.W."/>
            <person name="Grigoriev I.V."/>
            <person name="Martin F.M."/>
        </authorList>
    </citation>
    <scope>NUCLEOTIDE SEQUENCE [LARGE SCALE GENOMIC DNA]</scope>
    <source>
        <strain evidence="1 2">CBS 207.34</strain>
    </source>
</reference>
<organism evidence="1 2">
    <name type="scientific">Glonium stellatum</name>
    <dbReference type="NCBI Taxonomy" id="574774"/>
    <lineage>
        <taxon>Eukaryota</taxon>
        <taxon>Fungi</taxon>
        <taxon>Dikarya</taxon>
        <taxon>Ascomycota</taxon>
        <taxon>Pezizomycotina</taxon>
        <taxon>Dothideomycetes</taxon>
        <taxon>Pleosporomycetidae</taxon>
        <taxon>Gloniales</taxon>
        <taxon>Gloniaceae</taxon>
        <taxon>Glonium</taxon>
    </lineage>
</organism>
<keyword evidence="2" id="KW-1185">Reference proteome</keyword>
<protein>
    <submittedName>
        <fullName evidence="1">Uncharacterized protein</fullName>
    </submittedName>
</protein>
<evidence type="ECO:0000313" key="2">
    <source>
        <dbReference type="Proteomes" id="UP000250140"/>
    </source>
</evidence>
<accession>A0A8E2EUB4</accession>
<name>A0A8E2EUB4_9PEZI</name>
<sequence>MMALDDLGRAAALALLHEQTAFWMLKSQIMGITGPRVALWTCTALVLGWGAIRCMMRVLGVPGLGERLSLAPLYLSHMVYSKKSRGQLGVVSSRDFGGVLRGRSTMSILASFPSMSRSGRGDSLIKAIPGQVLGTDYCDLFSWYTFETHQPAALTNVFVWGADFLLRAHVSSALCVWLFFQGLTDNAVRVATP</sequence>
<evidence type="ECO:0000313" key="1">
    <source>
        <dbReference type="EMBL" id="OCL04785.1"/>
    </source>
</evidence>